<name>A0A1C2D8E5_9PSED</name>
<dbReference type="GO" id="GO:0016746">
    <property type="term" value="F:acyltransferase activity"/>
    <property type="evidence" value="ECO:0007669"/>
    <property type="project" value="UniProtKB-KW"/>
</dbReference>
<evidence type="ECO:0000256" key="14">
    <source>
        <dbReference type="ARBA" id="ARBA00031031"/>
    </source>
</evidence>
<dbReference type="GO" id="GO:0005886">
    <property type="term" value="C:plasma membrane"/>
    <property type="evidence" value="ECO:0007669"/>
    <property type="project" value="UniProtKB-SubCell"/>
</dbReference>
<comment type="similarity">
    <text evidence="4">Belongs to the AlgJ family.</text>
</comment>
<dbReference type="Proteomes" id="UP000095143">
    <property type="component" value="Unassembled WGS sequence"/>
</dbReference>
<dbReference type="STRING" id="158627.BW687_11145"/>
<dbReference type="UniPathway" id="UPA00286"/>
<evidence type="ECO:0000256" key="2">
    <source>
        <dbReference type="ARBA" id="ARBA00004587"/>
    </source>
</evidence>
<feature type="transmembrane region" description="Helical" evidence="16">
    <location>
        <begin position="7"/>
        <end position="25"/>
    </location>
</feature>
<keyword evidence="10" id="KW-0574">Periplasm</keyword>
<evidence type="ECO:0000256" key="15">
    <source>
        <dbReference type="SAM" id="MobiDB-lite"/>
    </source>
</evidence>
<keyword evidence="7" id="KW-0997">Cell inner membrane</keyword>
<feature type="compositionally biased region" description="Polar residues" evidence="15">
    <location>
        <begin position="372"/>
        <end position="391"/>
    </location>
</feature>
<reference evidence="18 19" key="1">
    <citation type="submission" date="2016-08" db="EMBL/GenBank/DDBJ databases">
        <title>Whole genome sequence of Pseudomonas graminis strain UASWS1507, a potential biological control agent for agriculture.</title>
        <authorList>
            <person name="Crovadore J."/>
            <person name="Calmin G."/>
            <person name="Chablais R."/>
            <person name="Cochard B."/>
            <person name="Lefort F."/>
        </authorList>
    </citation>
    <scope>NUCLEOTIDE SEQUENCE [LARGE SCALE GENOMIC DNA]</scope>
    <source>
        <strain evidence="18 19">UASWS1507</strain>
    </source>
</reference>
<dbReference type="GO" id="GO:0042597">
    <property type="term" value="C:periplasmic space"/>
    <property type="evidence" value="ECO:0007669"/>
    <property type="project" value="UniProtKB-SubCell"/>
</dbReference>
<evidence type="ECO:0000313" key="18">
    <source>
        <dbReference type="EMBL" id="OCX11030.1"/>
    </source>
</evidence>
<dbReference type="InterPro" id="IPR031811">
    <property type="entry name" value="ALGX/ALGJ_SGNH-like"/>
</dbReference>
<evidence type="ECO:0000256" key="11">
    <source>
        <dbReference type="ARBA" id="ARBA00022841"/>
    </source>
</evidence>
<dbReference type="InterPro" id="IPR034657">
    <property type="entry name" value="AlgJ"/>
</dbReference>
<sequence length="391" mass="43606">MTRSLRFLYIFLFLAILLVLGLWSLRSFVGFSTSKETTVLNGHWTKAVETHYDEAFPIKRLGTNLWAALDYKLFNEGRPGVILGKDQWLYTDEEFDAVANSEQNEADNLAIIQGVRDTLKKQGTQLVLAIIPAKTRLYPEHVGDNKPATLHTDLYQQFHAQVNQAGILAPDLLTPLQSAKEKGQVFLRTDTHWTPMGAEIVAQQLGDVISKQVPLNVEPQNFVTEAKTTEPYKGDLTNFLPLDPLFTNLLPKPDDLQQRSTNPAQAGAESDDALFADNSVAVGLVGTSYSANPNWNFAGALKQALHADVVNYAEDGHGPILPMLKYLQTDAFKSSPPQVLIWEFPERYLPAHNDLTEFDPQWIAELKKARDPQQNLADNANNSKSPTRAQN</sequence>
<dbReference type="RefSeq" id="WP_065991925.1">
    <property type="nucleotide sequence ID" value="NZ_MDEN01000069.1"/>
</dbReference>
<evidence type="ECO:0000256" key="7">
    <source>
        <dbReference type="ARBA" id="ARBA00022519"/>
    </source>
</evidence>
<keyword evidence="12 16" id="KW-0472">Membrane</keyword>
<keyword evidence="13" id="KW-0012">Acyltransferase</keyword>
<dbReference type="EMBL" id="MDEN01000069">
    <property type="protein sequence ID" value="OCX11030.1"/>
    <property type="molecule type" value="Genomic_DNA"/>
</dbReference>
<evidence type="ECO:0000256" key="10">
    <source>
        <dbReference type="ARBA" id="ARBA00022764"/>
    </source>
</evidence>
<evidence type="ECO:0000256" key="5">
    <source>
        <dbReference type="ARBA" id="ARBA00016086"/>
    </source>
</evidence>
<accession>A0A1C2D8E5</accession>
<proteinExistence type="inferred from homology"/>
<keyword evidence="8 18" id="KW-0808">Transferase</keyword>
<organism evidence="18 19">
    <name type="scientific">Pseudomonas graminis</name>
    <dbReference type="NCBI Taxonomy" id="158627"/>
    <lineage>
        <taxon>Bacteria</taxon>
        <taxon>Pseudomonadati</taxon>
        <taxon>Pseudomonadota</taxon>
        <taxon>Gammaproteobacteria</taxon>
        <taxon>Pseudomonadales</taxon>
        <taxon>Pseudomonadaceae</taxon>
        <taxon>Pseudomonas</taxon>
    </lineage>
</organism>
<feature type="domain" description="AlgX/AlgJ SGNH hydrolase-like" evidence="17">
    <location>
        <begin position="81"/>
        <end position="346"/>
    </location>
</feature>
<evidence type="ECO:0000313" key="19">
    <source>
        <dbReference type="Proteomes" id="UP000095143"/>
    </source>
</evidence>
<evidence type="ECO:0000256" key="16">
    <source>
        <dbReference type="SAM" id="Phobius"/>
    </source>
</evidence>
<keyword evidence="11" id="KW-0016">Alginate biosynthesis</keyword>
<evidence type="ECO:0000256" key="6">
    <source>
        <dbReference type="ARBA" id="ARBA00022475"/>
    </source>
</evidence>
<evidence type="ECO:0000256" key="9">
    <source>
        <dbReference type="ARBA" id="ARBA00022729"/>
    </source>
</evidence>
<keyword evidence="16" id="KW-1133">Transmembrane helix</keyword>
<dbReference type="AlphaFoldDB" id="A0A1C2D8E5"/>
<evidence type="ECO:0000256" key="4">
    <source>
        <dbReference type="ARBA" id="ARBA00006038"/>
    </source>
</evidence>
<evidence type="ECO:0000256" key="1">
    <source>
        <dbReference type="ARBA" id="ARBA00004418"/>
    </source>
</evidence>
<feature type="region of interest" description="Disordered" evidence="15">
    <location>
        <begin position="369"/>
        <end position="391"/>
    </location>
</feature>
<keyword evidence="6" id="KW-1003">Cell membrane</keyword>
<dbReference type="CDD" id="cd14442">
    <property type="entry name" value="AlgJ_like"/>
    <property type="match status" value="1"/>
</dbReference>
<comment type="pathway">
    <text evidence="3">Glycan biosynthesis; alginate biosynthesis.</text>
</comment>
<keyword evidence="9" id="KW-0732">Signal</keyword>
<comment type="subcellular location">
    <subcellularLocation>
        <location evidence="2">Cell inner membrane</location>
        <topology evidence="2">Peripheral membrane protein</topology>
        <orientation evidence="2">Periplasmic side</orientation>
    </subcellularLocation>
    <subcellularLocation>
        <location evidence="1">Periplasm</location>
    </subcellularLocation>
</comment>
<evidence type="ECO:0000256" key="13">
    <source>
        <dbReference type="ARBA" id="ARBA00023315"/>
    </source>
</evidence>
<gene>
    <name evidence="18" type="ORF">BBI10_22725</name>
</gene>
<protein>
    <recommendedName>
        <fullName evidence="5">Probable alginate O-acetylase AlgJ</fullName>
    </recommendedName>
    <alternativeName>
        <fullName evidence="14">Alginate biosynthesis protein AlgJ</fullName>
    </alternativeName>
</protein>
<evidence type="ECO:0000256" key="3">
    <source>
        <dbReference type="ARBA" id="ARBA00005182"/>
    </source>
</evidence>
<evidence type="ECO:0000256" key="8">
    <source>
        <dbReference type="ARBA" id="ARBA00022679"/>
    </source>
</evidence>
<dbReference type="OrthoDB" id="9760774at2"/>
<keyword evidence="16" id="KW-0812">Transmembrane</keyword>
<dbReference type="GO" id="GO:0042121">
    <property type="term" value="P:alginic acid biosynthetic process"/>
    <property type="evidence" value="ECO:0007669"/>
    <property type="project" value="UniProtKB-UniPathway"/>
</dbReference>
<evidence type="ECO:0000256" key="12">
    <source>
        <dbReference type="ARBA" id="ARBA00023136"/>
    </source>
</evidence>
<comment type="caution">
    <text evidence="18">The sequence shown here is derived from an EMBL/GenBank/DDBJ whole genome shotgun (WGS) entry which is preliminary data.</text>
</comment>
<evidence type="ECO:0000259" key="17">
    <source>
        <dbReference type="Pfam" id="PF16822"/>
    </source>
</evidence>
<dbReference type="Pfam" id="PF16822">
    <property type="entry name" value="ALGX"/>
    <property type="match status" value="1"/>
</dbReference>